<gene>
    <name evidence="3" type="ORF">F2Q69_00057810</name>
</gene>
<dbReference type="EMBL" id="QGKX02002183">
    <property type="protein sequence ID" value="KAF3488501.1"/>
    <property type="molecule type" value="Genomic_DNA"/>
</dbReference>
<dbReference type="PANTHER" id="PTHR43939:SF50">
    <property type="entry name" value="NUCLEOPORIN"/>
    <property type="match status" value="1"/>
</dbReference>
<dbReference type="SUPFAM" id="SSF57997">
    <property type="entry name" value="Tropomyosin"/>
    <property type="match status" value="1"/>
</dbReference>
<feature type="compositionally biased region" description="Basic and acidic residues" evidence="2">
    <location>
        <begin position="155"/>
        <end position="169"/>
    </location>
</feature>
<proteinExistence type="predicted"/>
<feature type="compositionally biased region" description="Basic and acidic residues" evidence="2">
    <location>
        <begin position="230"/>
        <end position="247"/>
    </location>
</feature>
<sequence length="699" mass="76704">MDKKKNRADPLAAGRQKLQQFRQKKADKNTDHKKDPKGSTSKGKSSKKSGKSEKHDKSAVTDGAEAPSAGGATSHVNIVDEVVDSPQTSADALSHEYVLVHGSSSEPDTLQTGNTTATSDSGAELGKDTGISLSTVDENMKSIDRTAAGAVDSVTSERADSEKGVTHDDASISVDGVFTASGNLAKGEGVEVESGDLEKPHQPSSSPEFIPDVSLSGARGDQVTDVGEMQEDRDSQKEQFSEASAKADVDWIVTEERQASYPAVVDSSASPSHFSEGPSVAIDSVELEGTTGEIRSQLIREAAELSEEKPESSIACSSVLAEIESRKAELVGNDNFNMSLHQEADDFSSMESVRSMVNRLSSAVKEFVVANAETVERNEKEMKVMIANLQRELHEKDIQNDRMCSELVGQVKEAQAGAKIFAEDLQSASARMRDMQDQRSILVRERDFLKERVKDLQEGQASHSESQEKVTSLSNLLAAKDQEIEALMQALDEEESQMEDLKHRVTELEQELQQKNLDLQKAEASRGKISKKLSITVDKFDELHHLSENLLAEIEKLQKQVQDRDTEVSFLRQEVTRCTNEALAASQMDTKRDSEEIQTVLSWFETIASLLGLEDSPSADAQSHLNRYMETLKKNIASILSETEELRRVGQSKDSLLEAERSRVAELRQKEATLEKLLHDKESQPSSSTSEIVEVEPLV</sequence>
<protein>
    <submittedName>
        <fullName evidence="3">Uncharacterized protein</fullName>
    </submittedName>
</protein>
<feature type="compositionally biased region" description="Basic and acidic residues" evidence="2">
    <location>
        <begin position="50"/>
        <end position="59"/>
    </location>
</feature>
<keyword evidence="1" id="KW-0175">Coiled coil</keyword>
<feature type="region of interest" description="Disordered" evidence="2">
    <location>
        <begin position="148"/>
        <end position="169"/>
    </location>
</feature>
<feature type="compositionally biased region" description="Basic and acidic residues" evidence="2">
    <location>
        <begin position="24"/>
        <end position="37"/>
    </location>
</feature>
<feature type="region of interest" description="Disordered" evidence="2">
    <location>
        <begin position="1"/>
        <end position="129"/>
    </location>
</feature>
<evidence type="ECO:0000313" key="3">
    <source>
        <dbReference type="EMBL" id="KAF3488501.1"/>
    </source>
</evidence>
<feature type="coiled-coil region" evidence="1">
    <location>
        <begin position="477"/>
        <end position="574"/>
    </location>
</feature>
<dbReference type="Proteomes" id="UP000712600">
    <property type="component" value="Unassembled WGS sequence"/>
</dbReference>
<feature type="coiled-coil region" evidence="1">
    <location>
        <begin position="372"/>
        <end position="452"/>
    </location>
</feature>
<comment type="caution">
    <text evidence="3">The sequence shown here is derived from an EMBL/GenBank/DDBJ whole genome shotgun (WGS) entry which is preliminary data.</text>
</comment>
<evidence type="ECO:0000256" key="2">
    <source>
        <dbReference type="SAM" id="MobiDB-lite"/>
    </source>
</evidence>
<feature type="region of interest" description="Disordered" evidence="2">
    <location>
        <begin position="185"/>
        <end position="247"/>
    </location>
</feature>
<feature type="compositionally biased region" description="Polar residues" evidence="2">
    <location>
        <begin position="102"/>
        <end position="121"/>
    </location>
</feature>
<accession>A0A8S9MZC0</accession>
<dbReference type="PANTHER" id="PTHR43939">
    <property type="entry name" value="COILED-COIL DOMAIN-CONTAINING PROTEIN 158"/>
    <property type="match status" value="1"/>
</dbReference>
<evidence type="ECO:0000313" key="4">
    <source>
        <dbReference type="Proteomes" id="UP000712600"/>
    </source>
</evidence>
<feature type="region of interest" description="Disordered" evidence="2">
    <location>
        <begin position="676"/>
        <end position="699"/>
    </location>
</feature>
<organism evidence="3 4">
    <name type="scientific">Brassica cretica</name>
    <name type="common">Mustard</name>
    <dbReference type="NCBI Taxonomy" id="69181"/>
    <lineage>
        <taxon>Eukaryota</taxon>
        <taxon>Viridiplantae</taxon>
        <taxon>Streptophyta</taxon>
        <taxon>Embryophyta</taxon>
        <taxon>Tracheophyta</taxon>
        <taxon>Spermatophyta</taxon>
        <taxon>Magnoliopsida</taxon>
        <taxon>eudicotyledons</taxon>
        <taxon>Gunneridae</taxon>
        <taxon>Pentapetalae</taxon>
        <taxon>rosids</taxon>
        <taxon>malvids</taxon>
        <taxon>Brassicales</taxon>
        <taxon>Brassicaceae</taxon>
        <taxon>Brassiceae</taxon>
        <taxon>Brassica</taxon>
    </lineage>
</organism>
<evidence type="ECO:0000256" key="1">
    <source>
        <dbReference type="SAM" id="Coils"/>
    </source>
</evidence>
<name>A0A8S9MZC0_BRACR</name>
<dbReference type="AlphaFoldDB" id="A0A8S9MZC0"/>
<reference evidence="3" key="1">
    <citation type="submission" date="2019-12" db="EMBL/GenBank/DDBJ databases">
        <title>Genome sequencing and annotation of Brassica cretica.</title>
        <authorList>
            <person name="Studholme D.J."/>
            <person name="Sarris P."/>
        </authorList>
    </citation>
    <scope>NUCLEOTIDE SEQUENCE</scope>
    <source>
        <strain evidence="3">PFS-109/04</strain>
        <tissue evidence="3">Leaf</tissue>
    </source>
</reference>